<dbReference type="InterPro" id="IPR011333">
    <property type="entry name" value="SKP1/BTB/POZ_sf"/>
</dbReference>
<dbReference type="EMBL" id="JBICBT010001088">
    <property type="protein sequence ID" value="KAL3083936.1"/>
    <property type="molecule type" value="Genomic_DNA"/>
</dbReference>
<dbReference type="InterPro" id="IPR011705">
    <property type="entry name" value="BACK"/>
</dbReference>
<protein>
    <recommendedName>
        <fullName evidence="5">BTB/POZ domain-containing protein</fullName>
    </recommendedName>
</protein>
<dbReference type="Gene3D" id="2.60.210.10">
    <property type="entry name" value="Apoptosis, Tumor Necrosis Factor Receptor Associated Protein 2, Chain A"/>
    <property type="match status" value="2"/>
</dbReference>
<proteinExistence type="predicted"/>
<dbReference type="PROSITE" id="PS50144">
    <property type="entry name" value="MATH"/>
    <property type="match status" value="1"/>
</dbReference>
<dbReference type="PROSITE" id="PS50097">
    <property type="entry name" value="BTB"/>
    <property type="match status" value="1"/>
</dbReference>
<evidence type="ECO:0000259" key="1">
    <source>
        <dbReference type="PROSITE" id="PS50097"/>
    </source>
</evidence>
<dbReference type="SMART" id="SM00225">
    <property type="entry name" value="BTB"/>
    <property type="match status" value="1"/>
</dbReference>
<dbReference type="PANTHER" id="PTHR45774:SF3">
    <property type="entry name" value="BTB (POZ) DOMAIN-CONTAINING 2B-RELATED"/>
    <property type="match status" value="1"/>
</dbReference>
<comment type="caution">
    <text evidence="3">The sequence shown here is derived from an EMBL/GenBank/DDBJ whole genome shotgun (WGS) entry which is preliminary data.</text>
</comment>
<sequence length="597" mass="67869">MSSSKPTNLKDRMKHLFSSGEHSDVHFLVGEEKELFRAHKLILKATSEDFDAMFRFDSKNEKTENSSAVSSVEVPDVEASAFRVLLSFIYMDDLSGLNGDNAMAVLYAAKKYGVDALVTKCLQIPISKLPNVFLAYAQARLLDSEDFADQCMRYICQNAEFLFKSKEFLQIDENILGEIFGNNHLLVNDEYETWKAALLWSNEKCRQNGKECSAENLRSALGTALTKIHFPRILPYVFVKNIVPSGILTIEEIVGVYQFHCHPNFRGTPGIYPLKFQSHGRILDWNKSHGNRGTTLSLEIEEFSKFTKKEVRTERYSEEKVPIKGFKWEVNAEIMTEKKSGEKCLGFFLWCTSEKKEKKKNWSCKCSATFRIVSQKCGVKDLIGRLDDIIFNSKEKYRGFFNFITFSELMDTSKGLYNKNEDKVTLAIDVIVEGKKTDIADPTKSNGSILWTIEKLSEFAREILLSERSSETVHIKEFEWKICAEVDKNSSNEKCLVFSLACVPTKKDTVWAGECTATLRIVSQKSGAENFSTKIGEKSVVSTENDYVVFFSNSITFTELMDADNGFYDETEDNVTLAIDFNVKVQKGKKCNKLTVE</sequence>
<evidence type="ECO:0000259" key="2">
    <source>
        <dbReference type="PROSITE" id="PS50144"/>
    </source>
</evidence>
<dbReference type="Gene3D" id="3.30.710.10">
    <property type="entry name" value="Potassium Channel Kv1.1, Chain A"/>
    <property type="match status" value="1"/>
</dbReference>
<organism evidence="3 4">
    <name type="scientific">Heterodera trifolii</name>
    <dbReference type="NCBI Taxonomy" id="157864"/>
    <lineage>
        <taxon>Eukaryota</taxon>
        <taxon>Metazoa</taxon>
        <taxon>Ecdysozoa</taxon>
        <taxon>Nematoda</taxon>
        <taxon>Chromadorea</taxon>
        <taxon>Rhabditida</taxon>
        <taxon>Tylenchina</taxon>
        <taxon>Tylenchomorpha</taxon>
        <taxon>Tylenchoidea</taxon>
        <taxon>Heteroderidae</taxon>
        <taxon>Heteroderinae</taxon>
        <taxon>Heterodera</taxon>
    </lineage>
</organism>
<dbReference type="Pfam" id="PF22486">
    <property type="entry name" value="MATH_2"/>
    <property type="match status" value="2"/>
</dbReference>
<dbReference type="AlphaFoldDB" id="A0ABD2J2I0"/>
<dbReference type="InterPro" id="IPR002083">
    <property type="entry name" value="MATH/TRAF_dom"/>
</dbReference>
<evidence type="ECO:0000313" key="3">
    <source>
        <dbReference type="EMBL" id="KAL3083936.1"/>
    </source>
</evidence>
<dbReference type="PANTHER" id="PTHR45774">
    <property type="entry name" value="BTB/POZ DOMAIN-CONTAINING"/>
    <property type="match status" value="1"/>
</dbReference>
<feature type="domain" description="MATH" evidence="2">
    <location>
        <begin position="293"/>
        <end position="430"/>
    </location>
</feature>
<dbReference type="Gene3D" id="1.25.40.420">
    <property type="match status" value="1"/>
</dbReference>
<reference evidence="3 4" key="1">
    <citation type="submission" date="2024-10" db="EMBL/GenBank/DDBJ databases">
        <authorList>
            <person name="Kim D."/>
        </authorList>
    </citation>
    <scope>NUCLEOTIDE SEQUENCE [LARGE SCALE GENOMIC DNA]</scope>
    <source>
        <strain evidence="3">BH-2024</strain>
    </source>
</reference>
<feature type="domain" description="BTB" evidence="1">
    <location>
        <begin position="23"/>
        <end position="95"/>
    </location>
</feature>
<dbReference type="Pfam" id="PF00651">
    <property type="entry name" value="BTB"/>
    <property type="match status" value="1"/>
</dbReference>
<dbReference type="InterPro" id="IPR008974">
    <property type="entry name" value="TRAF-like"/>
</dbReference>
<dbReference type="SMART" id="SM00875">
    <property type="entry name" value="BACK"/>
    <property type="match status" value="1"/>
</dbReference>
<evidence type="ECO:0000313" key="4">
    <source>
        <dbReference type="Proteomes" id="UP001620626"/>
    </source>
</evidence>
<dbReference type="SUPFAM" id="SSF49599">
    <property type="entry name" value="TRAF domain-like"/>
    <property type="match status" value="2"/>
</dbReference>
<dbReference type="Proteomes" id="UP001620626">
    <property type="component" value="Unassembled WGS sequence"/>
</dbReference>
<dbReference type="SUPFAM" id="SSF54695">
    <property type="entry name" value="POZ domain"/>
    <property type="match status" value="1"/>
</dbReference>
<name>A0ABD2J2I0_9BILA</name>
<accession>A0ABD2J2I0</accession>
<gene>
    <name evidence="3" type="ORF">niasHT_036507</name>
</gene>
<keyword evidence="4" id="KW-1185">Reference proteome</keyword>
<dbReference type="Pfam" id="PF07707">
    <property type="entry name" value="BACK"/>
    <property type="match status" value="1"/>
</dbReference>
<dbReference type="InterPro" id="IPR000210">
    <property type="entry name" value="BTB/POZ_dom"/>
</dbReference>
<evidence type="ECO:0008006" key="5">
    <source>
        <dbReference type="Google" id="ProtNLM"/>
    </source>
</evidence>